<proteinExistence type="predicted"/>
<dbReference type="EMBL" id="CM056809">
    <property type="protein sequence ID" value="KAJ8649482.1"/>
    <property type="molecule type" value="Genomic_DNA"/>
</dbReference>
<evidence type="ECO:0000313" key="2">
    <source>
        <dbReference type="Proteomes" id="UP001234297"/>
    </source>
</evidence>
<protein>
    <submittedName>
        <fullName evidence="1">Uncharacterized protein</fullName>
    </submittedName>
</protein>
<reference evidence="1 2" key="1">
    <citation type="journal article" date="2022" name="Hortic Res">
        <title>A haplotype resolved chromosomal level avocado genome allows analysis of novel avocado genes.</title>
        <authorList>
            <person name="Nath O."/>
            <person name="Fletcher S.J."/>
            <person name="Hayward A."/>
            <person name="Shaw L.M."/>
            <person name="Masouleh A.K."/>
            <person name="Furtado A."/>
            <person name="Henry R.J."/>
            <person name="Mitter N."/>
        </authorList>
    </citation>
    <scope>NUCLEOTIDE SEQUENCE [LARGE SCALE GENOMIC DNA]</scope>
    <source>
        <strain evidence="2">cv. Hass</strain>
    </source>
</reference>
<sequence>MAHSVFSTFTAIRDGLAGLAFSWYLRRAVELSNAELALLTELPSLRAGEPFEPTLLTEPPNCWATITETEVNG</sequence>
<accession>A0ACC2MUJ1</accession>
<dbReference type="Proteomes" id="UP001234297">
    <property type="component" value="Chromosome 1"/>
</dbReference>
<comment type="caution">
    <text evidence="1">The sequence shown here is derived from an EMBL/GenBank/DDBJ whole genome shotgun (WGS) entry which is preliminary data.</text>
</comment>
<gene>
    <name evidence="1" type="ORF">MRB53_002505</name>
</gene>
<evidence type="ECO:0000313" key="1">
    <source>
        <dbReference type="EMBL" id="KAJ8649482.1"/>
    </source>
</evidence>
<organism evidence="1 2">
    <name type="scientific">Persea americana</name>
    <name type="common">Avocado</name>
    <dbReference type="NCBI Taxonomy" id="3435"/>
    <lineage>
        <taxon>Eukaryota</taxon>
        <taxon>Viridiplantae</taxon>
        <taxon>Streptophyta</taxon>
        <taxon>Embryophyta</taxon>
        <taxon>Tracheophyta</taxon>
        <taxon>Spermatophyta</taxon>
        <taxon>Magnoliopsida</taxon>
        <taxon>Magnoliidae</taxon>
        <taxon>Laurales</taxon>
        <taxon>Lauraceae</taxon>
        <taxon>Persea</taxon>
    </lineage>
</organism>
<keyword evidence="2" id="KW-1185">Reference proteome</keyword>
<name>A0ACC2MUJ1_PERAE</name>